<comment type="pathway">
    <text evidence="4 15">Amino-acid biosynthesis; L-histidine biosynthesis; L-histidine from 5-phospho-alpha-D-ribose 1-diphosphate: step 3/9.</text>
</comment>
<evidence type="ECO:0000256" key="15">
    <source>
        <dbReference type="HAMAP-Rule" id="MF_01019"/>
    </source>
</evidence>
<dbReference type="GO" id="GO:0004636">
    <property type="term" value="F:phosphoribosyl-ATP diphosphatase activity"/>
    <property type="evidence" value="ECO:0007669"/>
    <property type="project" value="UniProtKB-UniRule"/>
</dbReference>
<evidence type="ECO:0000256" key="8">
    <source>
        <dbReference type="ARBA" id="ARBA00022490"/>
    </source>
</evidence>
<organism evidence="18 19">
    <name type="scientific">Tepidibacillus fermentans</name>
    <dbReference type="NCBI Taxonomy" id="1281767"/>
    <lineage>
        <taxon>Bacteria</taxon>
        <taxon>Bacillati</taxon>
        <taxon>Bacillota</taxon>
        <taxon>Bacilli</taxon>
        <taxon>Bacillales</taxon>
        <taxon>Bacillaceae</taxon>
        <taxon>Tepidibacillus</taxon>
    </lineage>
</organism>
<evidence type="ECO:0000256" key="2">
    <source>
        <dbReference type="ARBA" id="ARBA00001460"/>
    </source>
</evidence>
<dbReference type="EC" id="3.6.1.31" evidence="15"/>
<feature type="region of interest" description="Phosphoribosyl-ATP pyrophosphohydrolase" evidence="15">
    <location>
        <begin position="119"/>
        <end position="226"/>
    </location>
</feature>
<evidence type="ECO:0000256" key="12">
    <source>
        <dbReference type="ARBA" id="ARBA00022840"/>
    </source>
</evidence>
<name>A0A4R3KEW8_9BACI</name>
<dbReference type="InterPro" id="IPR008179">
    <property type="entry name" value="HisE"/>
</dbReference>
<dbReference type="NCBIfam" id="NF001611">
    <property type="entry name" value="PRK00400.1-3"/>
    <property type="match status" value="1"/>
</dbReference>
<keyword evidence="10 15" id="KW-0547">Nucleotide-binding</keyword>
<keyword evidence="13 15" id="KW-0368">Histidine biosynthesis</keyword>
<dbReference type="Pfam" id="PF01503">
    <property type="entry name" value="PRA-PH"/>
    <property type="match status" value="1"/>
</dbReference>
<dbReference type="Pfam" id="PF01502">
    <property type="entry name" value="PRA-CH"/>
    <property type="match status" value="1"/>
</dbReference>
<comment type="catalytic activity">
    <reaction evidence="1 15">
        <text>1-(5-phospho-beta-D-ribosyl)-5'-AMP + H2O = 1-(5-phospho-beta-D-ribosyl)-5-[(5-phospho-beta-D-ribosylamino)methylideneamino]imidazole-4-carboxamide</text>
        <dbReference type="Rhea" id="RHEA:20049"/>
        <dbReference type="ChEBI" id="CHEBI:15377"/>
        <dbReference type="ChEBI" id="CHEBI:58435"/>
        <dbReference type="ChEBI" id="CHEBI:59457"/>
        <dbReference type="EC" id="3.5.4.19"/>
    </reaction>
</comment>
<dbReference type="Proteomes" id="UP000295788">
    <property type="component" value="Unassembled WGS sequence"/>
</dbReference>
<accession>A0A4R3KEW8</accession>
<evidence type="ECO:0000256" key="10">
    <source>
        <dbReference type="ARBA" id="ARBA00022741"/>
    </source>
</evidence>
<dbReference type="EC" id="3.5.4.19" evidence="15"/>
<keyword evidence="12 15" id="KW-0067">ATP-binding</keyword>
<dbReference type="Gene3D" id="1.10.287.1080">
    <property type="entry name" value="MazG-like"/>
    <property type="match status" value="1"/>
</dbReference>
<keyword evidence="8 15" id="KW-0963">Cytoplasm</keyword>
<keyword evidence="19" id="KW-1185">Reference proteome</keyword>
<evidence type="ECO:0000256" key="5">
    <source>
        <dbReference type="ARBA" id="ARBA00005204"/>
    </source>
</evidence>
<dbReference type="GO" id="GO:0005737">
    <property type="term" value="C:cytoplasm"/>
    <property type="evidence" value="ECO:0007669"/>
    <property type="project" value="UniProtKB-SubCell"/>
</dbReference>
<dbReference type="PANTHER" id="PTHR42945">
    <property type="entry name" value="HISTIDINE BIOSYNTHESIS BIFUNCTIONAL PROTEIN"/>
    <property type="match status" value="1"/>
</dbReference>
<dbReference type="HAMAP" id="MF_01021">
    <property type="entry name" value="HisI"/>
    <property type="match status" value="1"/>
</dbReference>
<dbReference type="SUPFAM" id="SSF101386">
    <property type="entry name" value="all-alpha NTP pyrophosphatases"/>
    <property type="match status" value="1"/>
</dbReference>
<evidence type="ECO:0000256" key="7">
    <source>
        <dbReference type="ARBA" id="ARBA00008299"/>
    </source>
</evidence>
<evidence type="ECO:0000256" key="3">
    <source>
        <dbReference type="ARBA" id="ARBA00004496"/>
    </source>
</evidence>
<evidence type="ECO:0000256" key="16">
    <source>
        <dbReference type="SAM" id="MobiDB-lite"/>
    </source>
</evidence>
<dbReference type="RefSeq" id="WP_132769080.1">
    <property type="nucleotide sequence ID" value="NZ_SMAB01000011.1"/>
</dbReference>
<evidence type="ECO:0000256" key="6">
    <source>
        <dbReference type="ARBA" id="ARBA00007731"/>
    </source>
</evidence>
<evidence type="ECO:0000256" key="9">
    <source>
        <dbReference type="ARBA" id="ARBA00022605"/>
    </source>
</evidence>
<sequence length="226" mass="26228">MSNFTTEIDISQIKWNEQGLLPVVIQDVESKQVLMVAYMNEESLKKTLESGETWFWSRSRKELWHKGATSGHIQKVKELRLDCDQDTLLVQVEQTGVACHTGSYTCFQEEKEQDSSKILENLAQLIQERDQERPEGSYTTYLFEQGTDKILKKVGEETSEVIIAAKNENRQEIINEASDLLYHLLVLFQAKGISIREVMAELQRRHQSPSHDQKFNRKPELKKRQS</sequence>
<dbReference type="PANTHER" id="PTHR42945:SF9">
    <property type="entry name" value="HISTIDINE BIOSYNTHESIS BIFUNCTIONAL PROTEIN HISIE"/>
    <property type="match status" value="1"/>
</dbReference>
<dbReference type="InterPro" id="IPR021130">
    <property type="entry name" value="PRib-ATP_PPHydrolase-like"/>
</dbReference>
<dbReference type="SUPFAM" id="SSF141734">
    <property type="entry name" value="HisI-like"/>
    <property type="match status" value="1"/>
</dbReference>
<dbReference type="InterPro" id="IPR023019">
    <property type="entry name" value="His_synth_HisIE"/>
</dbReference>
<reference evidence="18 19" key="1">
    <citation type="submission" date="2019-03" db="EMBL/GenBank/DDBJ databases">
        <title>Genomic Encyclopedia of Type Strains, Phase IV (KMG-IV): sequencing the most valuable type-strain genomes for metagenomic binning, comparative biology and taxonomic classification.</title>
        <authorList>
            <person name="Goeker M."/>
        </authorList>
    </citation>
    <scope>NUCLEOTIDE SEQUENCE [LARGE SCALE GENOMIC DNA]</scope>
    <source>
        <strain evidence="18 19">DSM 23802</strain>
    </source>
</reference>
<dbReference type="Gene3D" id="3.10.20.810">
    <property type="entry name" value="Phosphoribosyl-AMP cyclohydrolase"/>
    <property type="match status" value="1"/>
</dbReference>
<evidence type="ECO:0000256" key="1">
    <source>
        <dbReference type="ARBA" id="ARBA00000024"/>
    </source>
</evidence>
<keyword evidence="9 15" id="KW-0028">Amino-acid biosynthesis</keyword>
<dbReference type="HAMAP" id="MF_01020">
    <property type="entry name" value="HisE"/>
    <property type="match status" value="1"/>
</dbReference>
<evidence type="ECO:0000313" key="19">
    <source>
        <dbReference type="Proteomes" id="UP000295788"/>
    </source>
</evidence>
<dbReference type="OrthoDB" id="9795769at2"/>
<dbReference type="HAMAP" id="MF_01019">
    <property type="entry name" value="HisIE"/>
    <property type="match status" value="1"/>
</dbReference>
<protein>
    <recommendedName>
        <fullName evidence="15">Histidine biosynthesis bifunctional protein HisIE</fullName>
    </recommendedName>
    <domain>
        <recommendedName>
            <fullName evidence="15">Phosphoribosyl-AMP cyclohydrolase</fullName>
            <shortName evidence="15">PRA-CH</shortName>
            <ecNumber evidence="15">3.5.4.19</ecNumber>
        </recommendedName>
    </domain>
    <domain>
        <recommendedName>
            <fullName evidence="15">Phosphoribosyl-ATP pyrophosphatase</fullName>
            <shortName evidence="15">PRA-PH</shortName>
            <ecNumber evidence="15">3.6.1.31</ecNumber>
        </recommendedName>
    </domain>
</protein>
<dbReference type="InterPro" id="IPR002496">
    <property type="entry name" value="PRib_AMP_CycHydrolase_dom"/>
</dbReference>
<comment type="similarity">
    <text evidence="7 15">In the N-terminal section; belongs to the PRA-CH family.</text>
</comment>
<evidence type="ECO:0000256" key="4">
    <source>
        <dbReference type="ARBA" id="ARBA00005169"/>
    </source>
</evidence>
<feature type="region of interest" description="Phosphoribosyl-AMP cyclohydrolase" evidence="15">
    <location>
        <begin position="1"/>
        <end position="118"/>
    </location>
</feature>
<dbReference type="NCBIfam" id="NF000768">
    <property type="entry name" value="PRK00051.1"/>
    <property type="match status" value="1"/>
</dbReference>
<evidence type="ECO:0000259" key="17">
    <source>
        <dbReference type="Pfam" id="PF01502"/>
    </source>
</evidence>
<dbReference type="GO" id="GO:0005524">
    <property type="term" value="F:ATP binding"/>
    <property type="evidence" value="ECO:0007669"/>
    <property type="project" value="UniProtKB-KW"/>
</dbReference>
<feature type="region of interest" description="Disordered" evidence="16">
    <location>
        <begin position="204"/>
        <end position="226"/>
    </location>
</feature>
<feature type="domain" description="Phosphoribosyl-AMP cyclohydrolase" evidence="17">
    <location>
        <begin position="35"/>
        <end position="108"/>
    </location>
</feature>
<evidence type="ECO:0000256" key="14">
    <source>
        <dbReference type="ARBA" id="ARBA00023268"/>
    </source>
</evidence>
<dbReference type="NCBIfam" id="NF002747">
    <property type="entry name" value="PRK02759.1"/>
    <property type="match status" value="1"/>
</dbReference>
<dbReference type="InterPro" id="IPR026660">
    <property type="entry name" value="PRA-CH"/>
</dbReference>
<proteinExistence type="inferred from homology"/>
<evidence type="ECO:0000256" key="11">
    <source>
        <dbReference type="ARBA" id="ARBA00022801"/>
    </source>
</evidence>
<dbReference type="FunFam" id="1.10.287.1080:FF:000002">
    <property type="entry name" value="Histidine biosynthesis bifunctional protein HisIE"/>
    <property type="match status" value="1"/>
</dbReference>
<dbReference type="GO" id="GO:0000105">
    <property type="term" value="P:L-histidine biosynthetic process"/>
    <property type="evidence" value="ECO:0007669"/>
    <property type="project" value="UniProtKB-UniRule"/>
</dbReference>
<comment type="pathway">
    <text evidence="5 15">Amino-acid biosynthesis; L-histidine biosynthesis; L-histidine from 5-phospho-alpha-D-ribose 1-diphosphate: step 2/9.</text>
</comment>
<dbReference type="InterPro" id="IPR038019">
    <property type="entry name" value="PRib_AMP_CycHydrolase_sf"/>
</dbReference>
<keyword evidence="14 15" id="KW-0511">Multifunctional enzyme</keyword>
<dbReference type="GO" id="GO:0004635">
    <property type="term" value="F:phosphoribosyl-AMP cyclohydrolase activity"/>
    <property type="evidence" value="ECO:0007669"/>
    <property type="project" value="UniProtKB-UniRule"/>
</dbReference>
<dbReference type="NCBIfam" id="TIGR03188">
    <property type="entry name" value="histidine_hisI"/>
    <property type="match status" value="1"/>
</dbReference>
<comment type="similarity">
    <text evidence="6 15">In the C-terminal section; belongs to the PRA-PH family.</text>
</comment>
<comment type="caution">
    <text evidence="18">The sequence shown here is derived from an EMBL/GenBank/DDBJ whole genome shotgun (WGS) entry which is preliminary data.</text>
</comment>
<dbReference type="EMBL" id="SMAB01000011">
    <property type="protein sequence ID" value="TCS81798.1"/>
    <property type="molecule type" value="Genomic_DNA"/>
</dbReference>
<keyword evidence="11 15" id="KW-0378">Hydrolase</keyword>
<dbReference type="AlphaFoldDB" id="A0A4R3KEW8"/>
<gene>
    <name evidence="15" type="primary">hisI</name>
    <name evidence="15" type="synonym">hisIE</name>
    <name evidence="18" type="ORF">EDD72_11136</name>
</gene>
<comment type="catalytic activity">
    <reaction evidence="2 15">
        <text>1-(5-phospho-beta-D-ribosyl)-ATP + H2O = 1-(5-phospho-beta-D-ribosyl)-5'-AMP + diphosphate + H(+)</text>
        <dbReference type="Rhea" id="RHEA:22828"/>
        <dbReference type="ChEBI" id="CHEBI:15377"/>
        <dbReference type="ChEBI" id="CHEBI:15378"/>
        <dbReference type="ChEBI" id="CHEBI:33019"/>
        <dbReference type="ChEBI" id="CHEBI:59457"/>
        <dbReference type="ChEBI" id="CHEBI:73183"/>
        <dbReference type="EC" id="3.6.1.31"/>
    </reaction>
</comment>
<comment type="subcellular location">
    <subcellularLocation>
        <location evidence="3 15">Cytoplasm</location>
    </subcellularLocation>
</comment>
<dbReference type="CDD" id="cd11534">
    <property type="entry name" value="NTP-PPase_HisIE_like"/>
    <property type="match status" value="1"/>
</dbReference>
<dbReference type="FunFam" id="3.10.20.810:FF:000001">
    <property type="entry name" value="Histidine biosynthesis bifunctional protein HisIE"/>
    <property type="match status" value="1"/>
</dbReference>
<evidence type="ECO:0000256" key="13">
    <source>
        <dbReference type="ARBA" id="ARBA00023102"/>
    </source>
</evidence>
<dbReference type="UniPathway" id="UPA00031">
    <property type="reaction ID" value="UER00007"/>
</dbReference>
<evidence type="ECO:0000313" key="18">
    <source>
        <dbReference type="EMBL" id="TCS81798.1"/>
    </source>
</evidence>